<dbReference type="EMBL" id="LUGH01000264">
    <property type="protein sequence ID" value="OBZ86876.1"/>
    <property type="molecule type" value="Genomic_DNA"/>
</dbReference>
<accession>A0A1C7NEA8</accession>
<organism evidence="1 2">
    <name type="scientific">Choanephora cucurbitarum</name>
    <dbReference type="NCBI Taxonomy" id="101091"/>
    <lineage>
        <taxon>Eukaryota</taxon>
        <taxon>Fungi</taxon>
        <taxon>Fungi incertae sedis</taxon>
        <taxon>Mucoromycota</taxon>
        <taxon>Mucoromycotina</taxon>
        <taxon>Mucoromycetes</taxon>
        <taxon>Mucorales</taxon>
        <taxon>Mucorineae</taxon>
        <taxon>Choanephoraceae</taxon>
        <taxon>Choanephoroideae</taxon>
        <taxon>Choanephora</taxon>
    </lineage>
</organism>
<comment type="caution">
    <text evidence="1">The sequence shown here is derived from an EMBL/GenBank/DDBJ whole genome shotgun (WGS) entry which is preliminary data.</text>
</comment>
<keyword evidence="2" id="KW-1185">Reference proteome</keyword>
<dbReference type="AlphaFoldDB" id="A0A1C7NEA8"/>
<dbReference type="InParanoid" id="A0A1C7NEA8"/>
<gene>
    <name evidence="1" type="ORF">A0J61_05072</name>
</gene>
<dbReference type="Proteomes" id="UP000093000">
    <property type="component" value="Unassembled WGS sequence"/>
</dbReference>
<proteinExistence type="predicted"/>
<evidence type="ECO:0000313" key="1">
    <source>
        <dbReference type="EMBL" id="OBZ86876.1"/>
    </source>
</evidence>
<sequence>MDVDFKLDDTFSCFVLINSFAPWKMFIFKRSTDFLKAAFQIDDKQKIVTKTSNVGKYGLTRQCTFEACHTYALFVFEYCNTQE</sequence>
<protein>
    <submittedName>
        <fullName evidence="1">Uncharacterized protein</fullName>
    </submittedName>
</protein>
<name>A0A1C7NEA8_9FUNG</name>
<evidence type="ECO:0000313" key="2">
    <source>
        <dbReference type="Proteomes" id="UP000093000"/>
    </source>
</evidence>
<reference evidence="1 2" key="1">
    <citation type="submission" date="2016-03" db="EMBL/GenBank/DDBJ databases">
        <title>Choanephora cucurbitarum.</title>
        <authorList>
            <person name="Min B."/>
            <person name="Park H."/>
            <person name="Park J.-H."/>
            <person name="Shin H.-D."/>
            <person name="Choi I.-G."/>
        </authorList>
    </citation>
    <scope>NUCLEOTIDE SEQUENCE [LARGE SCALE GENOMIC DNA]</scope>
    <source>
        <strain evidence="1 2">KUS-F28377</strain>
    </source>
</reference>